<keyword evidence="1" id="KW-0175">Coiled coil</keyword>
<reference evidence="3 4" key="1">
    <citation type="submission" date="2023-10" db="EMBL/GenBank/DDBJ databases">
        <title>Two novel species belonging to the OM43/NOR5 clade.</title>
        <authorList>
            <person name="Park M."/>
        </authorList>
    </citation>
    <scope>NUCLEOTIDE SEQUENCE [LARGE SCALE GENOMIC DNA]</scope>
    <source>
        <strain evidence="3 4">IMCC45268</strain>
    </source>
</reference>
<name>A0ABZ0IEI4_9GAMM</name>
<dbReference type="RefSeq" id="WP_407329097.1">
    <property type="nucleotide sequence ID" value="NZ_CP136865.1"/>
</dbReference>
<sequence>MKLALQIAGGILIASAVLFLVRVVFFTAAITAFSEEVDKMGKAAQAQADKRVAERIEAQRKESAMRAEKVRQIQVAEEAKRRADQYERDKRAEFDSGYIMPDGCENPRNETAFVECANHKLRARKEFYANFDGKRLSL</sequence>
<proteinExistence type="predicted"/>
<keyword evidence="2" id="KW-0472">Membrane</keyword>
<evidence type="ECO:0000256" key="1">
    <source>
        <dbReference type="SAM" id="Coils"/>
    </source>
</evidence>
<keyword evidence="2" id="KW-0812">Transmembrane</keyword>
<keyword evidence="2" id="KW-1133">Transmembrane helix</keyword>
<dbReference type="Proteomes" id="UP001626549">
    <property type="component" value="Chromosome"/>
</dbReference>
<feature type="transmembrane region" description="Helical" evidence="2">
    <location>
        <begin position="6"/>
        <end position="33"/>
    </location>
</feature>
<dbReference type="EMBL" id="CP136865">
    <property type="protein sequence ID" value="WOJ97974.1"/>
    <property type="molecule type" value="Genomic_DNA"/>
</dbReference>
<accession>A0ABZ0IEI4</accession>
<organism evidence="3 4">
    <name type="scientific">Congregibacter brevis</name>
    <dbReference type="NCBI Taxonomy" id="3081201"/>
    <lineage>
        <taxon>Bacteria</taxon>
        <taxon>Pseudomonadati</taxon>
        <taxon>Pseudomonadota</taxon>
        <taxon>Gammaproteobacteria</taxon>
        <taxon>Cellvibrionales</taxon>
        <taxon>Halieaceae</taxon>
        <taxon>Congregibacter</taxon>
    </lineage>
</organism>
<keyword evidence="4" id="KW-1185">Reference proteome</keyword>
<protein>
    <submittedName>
        <fullName evidence="3">Uncharacterized protein</fullName>
    </submittedName>
</protein>
<evidence type="ECO:0000313" key="3">
    <source>
        <dbReference type="EMBL" id="WOJ97974.1"/>
    </source>
</evidence>
<evidence type="ECO:0000256" key="2">
    <source>
        <dbReference type="SAM" id="Phobius"/>
    </source>
</evidence>
<gene>
    <name evidence="3" type="ORF">R0137_05210</name>
</gene>
<feature type="coiled-coil region" evidence="1">
    <location>
        <begin position="69"/>
        <end position="96"/>
    </location>
</feature>
<evidence type="ECO:0000313" key="4">
    <source>
        <dbReference type="Proteomes" id="UP001626549"/>
    </source>
</evidence>